<dbReference type="GO" id="GO:0005886">
    <property type="term" value="C:plasma membrane"/>
    <property type="evidence" value="ECO:0007669"/>
    <property type="project" value="TreeGrafter"/>
</dbReference>
<dbReference type="InterPro" id="IPR002123">
    <property type="entry name" value="Plipid/glycerol_acylTrfase"/>
</dbReference>
<protein>
    <submittedName>
        <fullName evidence="3">Phospholipid/glycerol acyltransferase</fullName>
    </submittedName>
</protein>
<dbReference type="SUPFAM" id="SSF69593">
    <property type="entry name" value="Glycerol-3-phosphate (1)-acyltransferase"/>
    <property type="match status" value="1"/>
</dbReference>
<dbReference type="SMART" id="SM00563">
    <property type="entry name" value="PlsC"/>
    <property type="match status" value="1"/>
</dbReference>
<dbReference type="Pfam" id="PF01553">
    <property type="entry name" value="Acyltransferase"/>
    <property type="match status" value="1"/>
</dbReference>
<dbReference type="RefSeq" id="WP_095504592.1">
    <property type="nucleotide sequence ID" value="NZ_BSNC01000006.1"/>
</dbReference>
<keyword evidence="1" id="KW-0812">Transmembrane</keyword>
<sequence length="313" mass="35764">MLNFLPAPILYVLNTTLVILSTIVFATLIIIGGLVKLILPGQTLNNLMSHWLTELMRGWAITNGLILKLTCKLEWKVTGDTELSRQSWYLVVSNHLSGFDIAALCYVFRHRIPMLKFFLKRSLIYVPFLGLGCWALNMPFMRRHTPAQIKKNPNLKGKDMESTRKACEHFKHLPTSIMNFVEGSRYEAKKHQRQNSPYQYLLKPKAGGIAFALATLGSQFDKMLDVTLIYPDSAPDILAAILRGEVTQVQVHIRSMPAPKIDAQRYLEEASYRAEFQQWLNKLWAEKDALIAERLRESSLEQKVYPEVKSQSA</sequence>
<keyword evidence="1" id="KW-0472">Membrane</keyword>
<reference evidence="3" key="2">
    <citation type="submission" date="2023-01" db="EMBL/GenBank/DDBJ databases">
        <title>Draft genome sequence of Paraferrimonas sedimenticola strain NBRC 101628.</title>
        <authorList>
            <person name="Sun Q."/>
            <person name="Mori K."/>
        </authorList>
    </citation>
    <scope>NUCLEOTIDE SEQUENCE</scope>
    <source>
        <strain evidence="3">NBRC 101628</strain>
    </source>
</reference>
<feature type="transmembrane region" description="Helical" evidence="1">
    <location>
        <begin position="12"/>
        <end position="39"/>
    </location>
</feature>
<dbReference type="Proteomes" id="UP001161422">
    <property type="component" value="Unassembled WGS sequence"/>
</dbReference>
<reference evidence="3" key="1">
    <citation type="journal article" date="2014" name="Int. J. Syst. Evol. Microbiol.">
        <title>Complete genome sequence of Corynebacterium casei LMG S-19264T (=DSM 44701T), isolated from a smear-ripened cheese.</title>
        <authorList>
            <consortium name="US DOE Joint Genome Institute (JGI-PGF)"/>
            <person name="Walter F."/>
            <person name="Albersmeier A."/>
            <person name="Kalinowski J."/>
            <person name="Ruckert C."/>
        </authorList>
    </citation>
    <scope>NUCLEOTIDE SEQUENCE</scope>
    <source>
        <strain evidence="3">NBRC 101628</strain>
    </source>
</reference>
<keyword evidence="4" id="KW-1185">Reference proteome</keyword>
<evidence type="ECO:0000313" key="3">
    <source>
        <dbReference type="EMBL" id="GLP97572.1"/>
    </source>
</evidence>
<keyword evidence="1" id="KW-1133">Transmembrane helix</keyword>
<name>A0AA37W2A2_9GAMM</name>
<evidence type="ECO:0000313" key="4">
    <source>
        <dbReference type="Proteomes" id="UP001161422"/>
    </source>
</evidence>
<keyword evidence="3" id="KW-0012">Acyltransferase</keyword>
<dbReference type="PANTHER" id="PTHR10983:SF15">
    <property type="entry name" value="ACYLTRANSFERASE YIHG-RELATED"/>
    <property type="match status" value="1"/>
</dbReference>
<dbReference type="PANTHER" id="PTHR10983">
    <property type="entry name" value="1-ACYLGLYCEROL-3-PHOSPHATE ACYLTRANSFERASE-RELATED"/>
    <property type="match status" value="1"/>
</dbReference>
<dbReference type="NCBIfam" id="NF010621">
    <property type="entry name" value="PRK14014.1"/>
    <property type="match status" value="1"/>
</dbReference>
<dbReference type="EMBL" id="BSNC01000006">
    <property type="protein sequence ID" value="GLP97572.1"/>
    <property type="molecule type" value="Genomic_DNA"/>
</dbReference>
<feature type="transmembrane region" description="Helical" evidence="1">
    <location>
        <begin position="88"/>
        <end position="110"/>
    </location>
</feature>
<feature type="domain" description="Phospholipid/glycerol acyltransferase" evidence="2">
    <location>
        <begin position="89"/>
        <end position="231"/>
    </location>
</feature>
<gene>
    <name evidence="3" type="ORF">GCM10007895_28790</name>
</gene>
<dbReference type="GO" id="GO:0016746">
    <property type="term" value="F:acyltransferase activity"/>
    <property type="evidence" value="ECO:0007669"/>
    <property type="project" value="UniProtKB-KW"/>
</dbReference>
<dbReference type="CDD" id="cd07990">
    <property type="entry name" value="LPLAT_LCLAT1-like"/>
    <property type="match status" value="1"/>
</dbReference>
<keyword evidence="3" id="KW-0808">Transferase</keyword>
<feature type="transmembrane region" description="Helical" evidence="1">
    <location>
        <begin position="122"/>
        <end position="141"/>
    </location>
</feature>
<evidence type="ECO:0000256" key="1">
    <source>
        <dbReference type="SAM" id="Phobius"/>
    </source>
</evidence>
<comment type="caution">
    <text evidence="3">The sequence shown here is derived from an EMBL/GenBank/DDBJ whole genome shotgun (WGS) entry which is preliminary data.</text>
</comment>
<evidence type="ECO:0000259" key="2">
    <source>
        <dbReference type="SMART" id="SM00563"/>
    </source>
</evidence>
<proteinExistence type="predicted"/>
<accession>A0AA37W2A2</accession>
<dbReference type="AlphaFoldDB" id="A0AA37W2A2"/>
<organism evidence="3 4">
    <name type="scientific">Paraferrimonas sedimenticola</name>
    <dbReference type="NCBI Taxonomy" id="375674"/>
    <lineage>
        <taxon>Bacteria</taxon>
        <taxon>Pseudomonadati</taxon>
        <taxon>Pseudomonadota</taxon>
        <taxon>Gammaproteobacteria</taxon>
        <taxon>Alteromonadales</taxon>
        <taxon>Ferrimonadaceae</taxon>
        <taxon>Paraferrimonas</taxon>
    </lineage>
</organism>